<name>A0ABV0H8A4_9NEIS</name>
<organism evidence="1 2">
    <name type="scientific">Chromobacterium piscinae</name>
    <dbReference type="NCBI Taxonomy" id="686831"/>
    <lineage>
        <taxon>Bacteria</taxon>
        <taxon>Pseudomonadati</taxon>
        <taxon>Pseudomonadota</taxon>
        <taxon>Betaproteobacteria</taxon>
        <taxon>Neisseriales</taxon>
        <taxon>Chromobacteriaceae</taxon>
        <taxon>Chromobacterium</taxon>
    </lineage>
</organism>
<comment type="caution">
    <text evidence="1">The sequence shown here is derived from an EMBL/GenBank/DDBJ whole genome shotgun (WGS) entry which is preliminary data.</text>
</comment>
<dbReference type="EMBL" id="JBDQQU010000017">
    <property type="protein sequence ID" value="MEO3956207.1"/>
    <property type="molecule type" value="Genomic_DNA"/>
</dbReference>
<protein>
    <submittedName>
        <fullName evidence="1">Uncharacterized protein</fullName>
    </submittedName>
</protein>
<dbReference type="Proteomes" id="UP001438292">
    <property type="component" value="Unassembled WGS sequence"/>
</dbReference>
<evidence type="ECO:0000313" key="2">
    <source>
        <dbReference type="Proteomes" id="UP001438292"/>
    </source>
</evidence>
<sequence length="103" mass="11008">MCIGNIQIGSLDRASMSAVIFEGLTIQTAEGKPALLAIVDEDGNIIETGEQVAKEAWNVAIASYKNFLIGEGHMRIHTSPPGLKFLTIEKKSAKNGKPEKLAA</sequence>
<keyword evidence="2" id="KW-1185">Reference proteome</keyword>
<evidence type="ECO:0000313" key="1">
    <source>
        <dbReference type="EMBL" id="MEO3956207.1"/>
    </source>
</evidence>
<reference evidence="1 2" key="1">
    <citation type="submission" date="2024-05" db="EMBL/GenBank/DDBJ databases">
        <authorList>
            <person name="De Oliveira J.P."/>
            <person name="Noriler S.A."/>
            <person name="De Oliveira A.G."/>
            <person name="Sipoli D.S."/>
        </authorList>
    </citation>
    <scope>NUCLEOTIDE SEQUENCE [LARGE SCALE GENOMIC DNA]</scope>
    <source>
        <strain evidence="1 2">LABIM186</strain>
    </source>
</reference>
<proteinExistence type="predicted"/>
<dbReference type="RefSeq" id="WP_199776256.1">
    <property type="nucleotide sequence ID" value="NZ_JBDJHV010000034.1"/>
</dbReference>
<accession>A0ABV0H8A4</accession>
<gene>
    <name evidence="1" type="ORF">ABH309_17340</name>
</gene>